<dbReference type="Proteomes" id="UP000694918">
    <property type="component" value="Unplaced"/>
</dbReference>
<feature type="compositionally biased region" description="Basic residues" evidence="7">
    <location>
        <begin position="80"/>
        <end position="89"/>
    </location>
</feature>
<keyword evidence="6" id="KW-0067">ATP-binding</keyword>
<keyword evidence="5" id="KW-0862">Zinc</keyword>
<gene>
    <name evidence="12" type="primary">LOC105122795</name>
</gene>
<dbReference type="InterPro" id="IPR027417">
    <property type="entry name" value="P-loop_NTPase"/>
</dbReference>
<dbReference type="GO" id="GO:0008270">
    <property type="term" value="F:zinc ion binding"/>
    <property type="evidence" value="ECO:0007669"/>
    <property type="project" value="UniProtKB-KW"/>
</dbReference>
<organism evidence="11 12">
    <name type="scientific">Populus euphratica</name>
    <name type="common">Euphrates poplar</name>
    <dbReference type="NCBI Taxonomy" id="75702"/>
    <lineage>
        <taxon>Eukaryota</taxon>
        <taxon>Viridiplantae</taxon>
        <taxon>Streptophyta</taxon>
        <taxon>Embryophyta</taxon>
        <taxon>Tracheophyta</taxon>
        <taxon>Spermatophyta</taxon>
        <taxon>Magnoliopsida</taxon>
        <taxon>eudicotyledons</taxon>
        <taxon>Gunneridae</taxon>
        <taxon>Pentapetalae</taxon>
        <taxon>rosids</taxon>
        <taxon>fabids</taxon>
        <taxon>Malpighiales</taxon>
        <taxon>Salicaceae</taxon>
        <taxon>Saliceae</taxon>
        <taxon>Populus</taxon>
    </lineage>
</organism>
<dbReference type="CDD" id="cd18793">
    <property type="entry name" value="SF2_C_SNF"/>
    <property type="match status" value="1"/>
</dbReference>
<dbReference type="PROSITE" id="PS51194">
    <property type="entry name" value="HELICASE_CTER"/>
    <property type="match status" value="1"/>
</dbReference>
<dbReference type="PROSITE" id="PS51050">
    <property type="entry name" value="ZF_CW"/>
    <property type="match status" value="1"/>
</dbReference>
<dbReference type="Gene3D" id="3.40.50.300">
    <property type="entry name" value="P-loop containing nucleotide triphosphate hydrolases"/>
    <property type="match status" value="1"/>
</dbReference>
<keyword evidence="11" id="KW-1185">Reference proteome</keyword>
<feature type="domain" description="Helicase C-terminal" evidence="10">
    <location>
        <begin position="1167"/>
        <end position="1307"/>
    </location>
</feature>
<dbReference type="PANTHER" id="PTHR45626">
    <property type="entry name" value="TRANSCRIPTION TERMINATION FACTOR 2-RELATED"/>
    <property type="match status" value="1"/>
</dbReference>
<dbReference type="SMART" id="SM00487">
    <property type="entry name" value="DEXDc"/>
    <property type="match status" value="1"/>
</dbReference>
<dbReference type="InterPro" id="IPR014001">
    <property type="entry name" value="Helicase_ATP-bd"/>
</dbReference>
<keyword evidence="2" id="KW-0547">Nucleotide-binding</keyword>
<dbReference type="CDD" id="cd18008">
    <property type="entry name" value="DEXDc_SHPRH-like"/>
    <property type="match status" value="1"/>
</dbReference>
<name>A0AAJ6TZA0_POPEU</name>
<dbReference type="InterPro" id="IPR036047">
    <property type="entry name" value="F-box-like_dom_sf"/>
</dbReference>
<evidence type="ECO:0000256" key="3">
    <source>
        <dbReference type="ARBA" id="ARBA00022771"/>
    </source>
</evidence>
<evidence type="ECO:0000256" key="5">
    <source>
        <dbReference type="ARBA" id="ARBA00022833"/>
    </source>
</evidence>
<proteinExistence type="predicted"/>
<evidence type="ECO:0000256" key="1">
    <source>
        <dbReference type="ARBA" id="ARBA00022723"/>
    </source>
</evidence>
<evidence type="ECO:0000256" key="4">
    <source>
        <dbReference type="ARBA" id="ARBA00022801"/>
    </source>
</evidence>
<feature type="region of interest" description="Disordered" evidence="7">
    <location>
        <begin position="62"/>
        <end position="94"/>
    </location>
</feature>
<dbReference type="PANTHER" id="PTHR45626:SF14">
    <property type="entry name" value="ATP-DEPENDENT DNA HELICASE (EUROFUNG)"/>
    <property type="match status" value="1"/>
</dbReference>
<dbReference type="Pfam" id="PF07496">
    <property type="entry name" value="zf-CW"/>
    <property type="match status" value="1"/>
</dbReference>
<dbReference type="PROSITE" id="PS00518">
    <property type="entry name" value="ZF_RING_1"/>
    <property type="match status" value="1"/>
</dbReference>
<evidence type="ECO:0000259" key="10">
    <source>
        <dbReference type="PROSITE" id="PS51194"/>
    </source>
</evidence>
<keyword evidence="3" id="KW-0863">Zinc-finger</keyword>
<dbReference type="GO" id="GO:0008094">
    <property type="term" value="F:ATP-dependent activity, acting on DNA"/>
    <property type="evidence" value="ECO:0007669"/>
    <property type="project" value="TreeGrafter"/>
</dbReference>
<dbReference type="InterPro" id="IPR000330">
    <property type="entry name" value="SNF2_N"/>
</dbReference>
<dbReference type="Pfam" id="PF12937">
    <property type="entry name" value="F-box-like"/>
    <property type="match status" value="1"/>
</dbReference>
<dbReference type="InterPro" id="IPR011124">
    <property type="entry name" value="Znf_CW"/>
</dbReference>
<feature type="domain" description="Helicase ATP-binding" evidence="9">
    <location>
        <begin position="721"/>
        <end position="876"/>
    </location>
</feature>
<feature type="compositionally biased region" description="Polar residues" evidence="7">
    <location>
        <begin position="62"/>
        <end position="76"/>
    </location>
</feature>
<dbReference type="InterPro" id="IPR050628">
    <property type="entry name" value="SNF2_RAD54_helicase_TF"/>
</dbReference>
<dbReference type="Gene3D" id="3.40.50.10810">
    <property type="entry name" value="Tandem AAA-ATPase domain"/>
    <property type="match status" value="1"/>
</dbReference>
<dbReference type="InterPro" id="IPR049730">
    <property type="entry name" value="SNF2/RAD54-like_C"/>
</dbReference>
<dbReference type="GO" id="GO:0006281">
    <property type="term" value="P:DNA repair"/>
    <property type="evidence" value="ECO:0007669"/>
    <property type="project" value="TreeGrafter"/>
</dbReference>
<accession>A0AAJ6TZA0</accession>
<dbReference type="GO" id="GO:0005634">
    <property type="term" value="C:nucleus"/>
    <property type="evidence" value="ECO:0007669"/>
    <property type="project" value="TreeGrafter"/>
</dbReference>
<protein>
    <submittedName>
        <fullName evidence="12">F-box protein At3g54460</fullName>
    </submittedName>
</protein>
<dbReference type="KEGG" id="peu:105122795"/>
<dbReference type="SMART" id="SM00490">
    <property type="entry name" value="HELICc"/>
    <property type="match status" value="1"/>
</dbReference>
<feature type="domain" description="CW-type" evidence="8">
    <location>
        <begin position="558"/>
        <end position="608"/>
    </location>
</feature>
<dbReference type="InterPro" id="IPR001810">
    <property type="entry name" value="F-box_dom"/>
</dbReference>
<dbReference type="InterPro" id="IPR017907">
    <property type="entry name" value="Znf_RING_CS"/>
</dbReference>
<evidence type="ECO:0000259" key="8">
    <source>
        <dbReference type="PROSITE" id="PS51050"/>
    </source>
</evidence>
<dbReference type="PROSITE" id="PS51192">
    <property type="entry name" value="HELICASE_ATP_BIND_1"/>
    <property type="match status" value="1"/>
</dbReference>
<keyword evidence="4" id="KW-0378">Hydrolase</keyword>
<sequence>MGDYDDDDPYPYHKLCGYLCTVLTSPHPLPFLSRCHLITDGSHQQVRFKSLNDVVLSPLSNPCRQNGAVSPQENSNAAGKKTKKKKGMAKRGSCLKKSGNSVAEKKRVGRRGIGMVNGSVSVVHQIRALVMQKCVKILARVLHVAESEGEGEGEFVEVRVVVLVDVYLPVSVWSGWQFPKSGPIAGSLFRHLSCDWERRRSILVDGGEYFKNAFGDLRSIWNLSGCHVLGCNLHCDVPDSSSKKRFELHEIFKGLPGTENKEQYYSSRVEPADNYLESGIWDLTGDILMSILSALGPKDLVRVSATCHHLRSLAVSIMPCMKLKLFPHQQAAVEWMLQRERNAQVLPHPLYTNLSTEDGFTFHVSTVSGEIITGGAPTVRDFRGGMFCDEPGLGKTITALSLILKTRGTVADPPDGVQITWCAHNGEQRCGYYEVDGRNFTSNNTPLAKRVMNQSARRGQLSLDKSTLMNDPGQQIEGFSNSCPVKGMESSPAPSSDQTARVIQLSRVKRNLLHEYDETPVFSNKKRRKHRSNAPIYVSEEQRHDRVHRLNLITGHSRDFNETWVQCDACRKWRKLTSSVADTDAAWFCSMNTNPERQSCRDAEEAWDDSCSLTHVPGFHTKGTSGGEEQNVSFFISVLKEHYSMINSKTKKALTWLAKLSPERLSLMETIGLASPVVGTGSVSGGGDSRGFHKIFEAFGLVRRVEKGASKWCYPQKLENLAFDLAAFRIAICKPLDSVRLYLSRATLVVVPANLVDHWKTQIEKHVKPGQLRLCVWTNHKKPSAHSLAWDYDVVITTFSRLSAEWGPRKKSPLMQVHFLRVMLDEGHTLGSSLSLTNKLQMAMSLMASNRWLLTGTPTPNTPNSQLSHLQPMLKFLQEEVYGLNQKSWEAGVLRPFEAEMEEGRSRLLHLLHRCLISSRKTDLKTIPPCIKKVTFLNFTKDHARSYNELVVTVRRNILTADWNDPSHVESLLNPKQWKFRSTLIRNVRLSCCVAGHIKVAEVGEDIQETMDILIEKGLDPISEEHALIKYYLQYGGNCLRCKEWCRLPFITPCRHLLCPDCVALDSEKCTFPGCGYSYEMQSPEILTRPENPNPKWPVPKDLIELQPSYKQDDWDPDWQSTSSSKVAYLVQKLKALQEASRESSWSIDKDTQISVSSVVLQPDCFSVNKAALEKVIIFSQFLEHIHVIEQQLAFAGIKFAGMYSPMPQINKMKSLATFQHDATCMALLMDGSAALGLDLSFVTHVFLMEPIWDRSMEEQVISRAHRMGATRPINVETLAMRGTIEQQMLEFLQDVDGCRRVLKEESSKTDHEGARLHRSLHDFAESNYLAHLSFVHTGSRV</sequence>
<dbReference type="RefSeq" id="XP_011020388.1">
    <property type="nucleotide sequence ID" value="XM_011022086.1"/>
</dbReference>
<dbReference type="InterPro" id="IPR038718">
    <property type="entry name" value="SNF2-like_sf"/>
</dbReference>
<evidence type="ECO:0000313" key="12">
    <source>
        <dbReference type="RefSeq" id="XP_011020388.1"/>
    </source>
</evidence>
<dbReference type="Pfam" id="PF00271">
    <property type="entry name" value="Helicase_C"/>
    <property type="match status" value="1"/>
</dbReference>
<keyword evidence="1" id="KW-0479">Metal-binding</keyword>
<evidence type="ECO:0000256" key="2">
    <source>
        <dbReference type="ARBA" id="ARBA00022741"/>
    </source>
</evidence>
<dbReference type="Pfam" id="PF00176">
    <property type="entry name" value="SNF2-rel_dom"/>
    <property type="match status" value="1"/>
</dbReference>
<dbReference type="Gene3D" id="3.30.40.100">
    <property type="match status" value="1"/>
</dbReference>
<evidence type="ECO:0000256" key="7">
    <source>
        <dbReference type="SAM" id="MobiDB-lite"/>
    </source>
</evidence>
<dbReference type="InterPro" id="IPR001650">
    <property type="entry name" value="Helicase_C-like"/>
</dbReference>
<dbReference type="SUPFAM" id="SSF81383">
    <property type="entry name" value="F-box domain"/>
    <property type="match status" value="1"/>
</dbReference>
<dbReference type="GO" id="GO:0005524">
    <property type="term" value="F:ATP binding"/>
    <property type="evidence" value="ECO:0007669"/>
    <property type="project" value="UniProtKB-KW"/>
</dbReference>
<dbReference type="SUPFAM" id="SSF52540">
    <property type="entry name" value="P-loop containing nucleoside triphosphate hydrolases"/>
    <property type="match status" value="3"/>
</dbReference>
<reference evidence="12" key="1">
    <citation type="submission" date="2025-08" db="UniProtKB">
        <authorList>
            <consortium name="RefSeq"/>
        </authorList>
    </citation>
    <scope>IDENTIFICATION</scope>
</reference>
<dbReference type="GeneID" id="105122795"/>
<evidence type="ECO:0000259" key="9">
    <source>
        <dbReference type="PROSITE" id="PS51192"/>
    </source>
</evidence>
<dbReference type="GO" id="GO:0016787">
    <property type="term" value="F:hydrolase activity"/>
    <property type="evidence" value="ECO:0007669"/>
    <property type="project" value="UniProtKB-KW"/>
</dbReference>
<evidence type="ECO:0000256" key="6">
    <source>
        <dbReference type="ARBA" id="ARBA00022840"/>
    </source>
</evidence>
<dbReference type="CDD" id="cd09917">
    <property type="entry name" value="F-box_SF"/>
    <property type="match status" value="1"/>
</dbReference>
<evidence type="ECO:0000313" key="11">
    <source>
        <dbReference type="Proteomes" id="UP000694918"/>
    </source>
</evidence>